<evidence type="ECO:0000313" key="1">
    <source>
        <dbReference type="EMBL" id="PXF46087.1"/>
    </source>
</evidence>
<dbReference type="PANTHER" id="PTHR46599">
    <property type="entry name" value="PIGGYBAC TRANSPOSABLE ELEMENT-DERIVED PROTEIN 4"/>
    <property type="match status" value="1"/>
</dbReference>
<keyword evidence="2" id="KW-1185">Reference proteome</keyword>
<dbReference type="PANTHER" id="PTHR46599:SF3">
    <property type="entry name" value="PIGGYBAC TRANSPOSABLE ELEMENT-DERIVED PROTEIN 4"/>
    <property type="match status" value="1"/>
</dbReference>
<sequence length="247" mass="27996">MALCTAFDKCVLLNVPLKVATKPVFKDKKVSVFYTSDLGSTPKDRFAGPNDHSIESVHGVELLEHWNGAESLHRPRFEVPSVILACNMFMNCIDRFDQLRATNPIMPKTQRAPMSVFIFLIDASIQNGYAVLHAWSTGGNIRIVHEFKRRINEQLANPLIDFKNTGRSLVSKLFSSTEEVLEIAPVHHLLENKGKRQGQCYLSKLMRQNKKRCTSIYSCPACSLAFHVKCLAVYHNLKDQHRDRGDV</sequence>
<gene>
    <name evidence="1" type="ORF">BWQ96_04093</name>
</gene>
<reference evidence="1 2" key="1">
    <citation type="journal article" date="2018" name="Mol. Biol. Evol.">
        <title>Analysis of the draft genome of the red seaweed Gracilariopsis chorda provides insights into genome size evolution in Rhodophyta.</title>
        <authorList>
            <person name="Lee J."/>
            <person name="Yang E.C."/>
            <person name="Graf L."/>
            <person name="Yang J.H."/>
            <person name="Qiu H."/>
            <person name="Zel Zion U."/>
            <person name="Chan C.X."/>
            <person name="Stephens T.G."/>
            <person name="Weber A.P.M."/>
            <person name="Boo G.H."/>
            <person name="Boo S.M."/>
            <person name="Kim K.M."/>
            <person name="Shin Y."/>
            <person name="Jung M."/>
            <person name="Lee S.J."/>
            <person name="Yim H.S."/>
            <person name="Lee J.H."/>
            <person name="Bhattacharya D."/>
            <person name="Yoon H.S."/>
        </authorList>
    </citation>
    <scope>NUCLEOTIDE SEQUENCE [LARGE SCALE GENOMIC DNA]</scope>
    <source>
        <strain evidence="1 2">SKKU-2015</strain>
        <tissue evidence="1">Whole body</tissue>
    </source>
</reference>
<comment type="caution">
    <text evidence="1">The sequence shown here is derived from an EMBL/GenBank/DDBJ whole genome shotgun (WGS) entry which is preliminary data.</text>
</comment>
<accession>A0A2V3IWJ6</accession>
<name>A0A2V3IWJ6_9FLOR</name>
<dbReference type="Proteomes" id="UP000247409">
    <property type="component" value="Unassembled WGS sequence"/>
</dbReference>
<dbReference type="EMBL" id="NBIV01000044">
    <property type="protein sequence ID" value="PXF46087.1"/>
    <property type="molecule type" value="Genomic_DNA"/>
</dbReference>
<dbReference type="AlphaFoldDB" id="A0A2V3IWJ6"/>
<dbReference type="OrthoDB" id="127014at2759"/>
<organism evidence="1 2">
    <name type="scientific">Gracilariopsis chorda</name>
    <dbReference type="NCBI Taxonomy" id="448386"/>
    <lineage>
        <taxon>Eukaryota</taxon>
        <taxon>Rhodophyta</taxon>
        <taxon>Florideophyceae</taxon>
        <taxon>Rhodymeniophycidae</taxon>
        <taxon>Gracilariales</taxon>
        <taxon>Gracilariaceae</taxon>
        <taxon>Gracilariopsis</taxon>
    </lineage>
</organism>
<protein>
    <submittedName>
        <fullName evidence="1">Uncharacterized protein</fullName>
    </submittedName>
</protein>
<proteinExistence type="predicted"/>
<evidence type="ECO:0000313" key="2">
    <source>
        <dbReference type="Proteomes" id="UP000247409"/>
    </source>
</evidence>